<name>V4LB77_EUTSA</name>
<sequence>MAGRIYALKPWLLGSILKIFSTKRLGHRVSKHKSRVATIPRVSWPIKLLRFNVFIQPINTSKNNLM</sequence>
<keyword evidence="2" id="KW-1185">Reference proteome</keyword>
<accession>V4LB77</accession>
<organism evidence="1 2">
    <name type="scientific">Eutrema salsugineum</name>
    <name type="common">Saltwater cress</name>
    <name type="synonym">Sisymbrium salsugineum</name>
    <dbReference type="NCBI Taxonomy" id="72664"/>
    <lineage>
        <taxon>Eukaryota</taxon>
        <taxon>Viridiplantae</taxon>
        <taxon>Streptophyta</taxon>
        <taxon>Embryophyta</taxon>
        <taxon>Tracheophyta</taxon>
        <taxon>Spermatophyta</taxon>
        <taxon>Magnoliopsida</taxon>
        <taxon>eudicotyledons</taxon>
        <taxon>Gunneridae</taxon>
        <taxon>Pentapetalae</taxon>
        <taxon>rosids</taxon>
        <taxon>malvids</taxon>
        <taxon>Brassicales</taxon>
        <taxon>Brassicaceae</taxon>
        <taxon>Eutremeae</taxon>
        <taxon>Eutrema</taxon>
    </lineage>
</organism>
<dbReference type="Gramene" id="ESQ39632">
    <property type="protein sequence ID" value="ESQ39632"/>
    <property type="gene ID" value="EUTSA_v10001094mg"/>
</dbReference>
<evidence type="ECO:0000313" key="2">
    <source>
        <dbReference type="Proteomes" id="UP000030689"/>
    </source>
</evidence>
<evidence type="ECO:0000313" key="1">
    <source>
        <dbReference type="EMBL" id="ESQ39632.1"/>
    </source>
</evidence>
<dbReference type="AlphaFoldDB" id="V4LB77"/>
<gene>
    <name evidence="1" type="ORF">EUTSA_v10001094mg</name>
</gene>
<proteinExistence type="predicted"/>
<dbReference type="KEGG" id="eus:EUTSA_v10001094mg"/>
<dbReference type="Proteomes" id="UP000030689">
    <property type="component" value="Unassembled WGS sequence"/>
</dbReference>
<dbReference type="EMBL" id="KI517465">
    <property type="protein sequence ID" value="ESQ39632.1"/>
    <property type="molecule type" value="Genomic_DNA"/>
</dbReference>
<reference evidence="1 2" key="1">
    <citation type="journal article" date="2013" name="Front. Plant Sci.">
        <title>The Reference Genome of the Halophytic Plant Eutrema salsugineum.</title>
        <authorList>
            <person name="Yang R."/>
            <person name="Jarvis D.E."/>
            <person name="Chen H."/>
            <person name="Beilstein M.A."/>
            <person name="Grimwood J."/>
            <person name="Jenkins J."/>
            <person name="Shu S."/>
            <person name="Prochnik S."/>
            <person name="Xin M."/>
            <person name="Ma C."/>
            <person name="Schmutz J."/>
            <person name="Wing R.A."/>
            <person name="Mitchell-Olds T."/>
            <person name="Schumaker K.S."/>
            <person name="Wang X."/>
        </authorList>
    </citation>
    <scope>NUCLEOTIDE SEQUENCE [LARGE SCALE GENOMIC DNA]</scope>
</reference>
<protein>
    <submittedName>
        <fullName evidence="1">Uncharacterized protein</fullName>
    </submittedName>
</protein>